<evidence type="ECO:0000256" key="6">
    <source>
        <dbReference type="ARBA" id="ARBA00023098"/>
    </source>
</evidence>
<keyword evidence="5 10" id="KW-0560">Oxidoreductase</keyword>
<comment type="similarity">
    <text evidence="2">Belongs to the fatty acid desaturase type 1 family.</text>
</comment>
<sequence>MHPLSLLNQEFIARGWNRKPTGRLLAELALHVTLALGGIALVVLARSPWLDALGILVSTMGSLGVSTNTHTSSHYSTATRRWVNRALTYFGYPLFLGMSATYWWQKHVAVHHPTPNVIGLDDDADLLPTFTITERDVAEARGLRRWWFEHQWLAIPFAIAFNALNVQQAGVRYLVGCLRDSSRRTKAHVHDALALLGHVALWLVIPAFFFGPLAVLGLYAVRVVLLGYAIFIAFAPAHFPAEAAFVDREGKSRAEYFRKADYIFLQTSTTLNFRTGFLGRLFCAGVDYQIEHHLFPGYSHVYYPQMSRILRRFCEEQGYPYRTLGWWEAVWKSLVVFRKPKPILPRLMTVHGPVPAAEAPESVAIVGDMIEQVA</sequence>
<feature type="domain" description="Fatty acid desaturase" evidence="9">
    <location>
        <begin position="49"/>
        <end position="324"/>
    </location>
</feature>
<evidence type="ECO:0000256" key="5">
    <source>
        <dbReference type="ARBA" id="ARBA00023002"/>
    </source>
</evidence>
<dbReference type="Proteomes" id="UP001291309">
    <property type="component" value="Unassembled WGS sequence"/>
</dbReference>
<dbReference type="InterPro" id="IPR012171">
    <property type="entry name" value="Fatty_acid_desaturase"/>
</dbReference>
<dbReference type="RefSeq" id="WP_321545962.1">
    <property type="nucleotide sequence ID" value="NZ_JAXIVS010000004.1"/>
</dbReference>
<dbReference type="GO" id="GO:0016491">
    <property type="term" value="F:oxidoreductase activity"/>
    <property type="evidence" value="ECO:0007669"/>
    <property type="project" value="UniProtKB-KW"/>
</dbReference>
<evidence type="ECO:0000313" key="10">
    <source>
        <dbReference type="EMBL" id="MDY7227233.1"/>
    </source>
</evidence>
<proteinExistence type="inferred from homology"/>
<keyword evidence="7 8" id="KW-0472">Membrane</keyword>
<name>A0ABU5H364_9BACT</name>
<feature type="transmembrane region" description="Helical" evidence="8">
    <location>
        <begin position="152"/>
        <end position="175"/>
    </location>
</feature>
<dbReference type="EC" id="1.14.19.-" evidence="10"/>
<reference evidence="10 11" key="1">
    <citation type="submission" date="2023-12" db="EMBL/GenBank/DDBJ databases">
        <title>the genome sequence of Hyalangium sp. s54d21.</title>
        <authorList>
            <person name="Zhang X."/>
        </authorList>
    </citation>
    <scope>NUCLEOTIDE SEQUENCE [LARGE SCALE GENOMIC DNA]</scope>
    <source>
        <strain evidence="11">s54d21</strain>
    </source>
</reference>
<dbReference type="EMBL" id="JAXIVS010000004">
    <property type="protein sequence ID" value="MDY7227233.1"/>
    <property type="molecule type" value="Genomic_DNA"/>
</dbReference>
<gene>
    <name evidence="10" type="ORF">SYV04_12555</name>
</gene>
<dbReference type="InterPro" id="IPR005804">
    <property type="entry name" value="FA_desaturase_dom"/>
</dbReference>
<accession>A0ABU5H364</accession>
<feature type="transmembrane region" description="Helical" evidence="8">
    <location>
        <begin position="225"/>
        <end position="246"/>
    </location>
</feature>
<dbReference type="Pfam" id="PF00487">
    <property type="entry name" value="FA_desaturase"/>
    <property type="match status" value="1"/>
</dbReference>
<evidence type="ECO:0000256" key="8">
    <source>
        <dbReference type="SAM" id="Phobius"/>
    </source>
</evidence>
<dbReference type="PANTHER" id="PTHR19353:SF88">
    <property type="entry name" value="DELTA(5) FATTY ACID DESATURASE FAT-4"/>
    <property type="match status" value="1"/>
</dbReference>
<evidence type="ECO:0000313" key="11">
    <source>
        <dbReference type="Proteomes" id="UP001291309"/>
    </source>
</evidence>
<protein>
    <submittedName>
        <fullName evidence="10">Fatty acid desaturase</fullName>
        <ecNumber evidence="10">1.14.19.-</ecNumber>
    </submittedName>
</protein>
<feature type="transmembrane region" description="Helical" evidence="8">
    <location>
        <begin position="24"/>
        <end position="43"/>
    </location>
</feature>
<dbReference type="PANTHER" id="PTHR19353">
    <property type="entry name" value="FATTY ACID DESATURASE 2"/>
    <property type="match status" value="1"/>
</dbReference>
<keyword evidence="6" id="KW-0443">Lipid metabolism</keyword>
<feature type="transmembrane region" description="Helical" evidence="8">
    <location>
        <begin position="195"/>
        <end position="219"/>
    </location>
</feature>
<organism evidence="10 11">
    <name type="scientific">Hyalangium rubrum</name>
    <dbReference type="NCBI Taxonomy" id="3103134"/>
    <lineage>
        <taxon>Bacteria</taxon>
        <taxon>Pseudomonadati</taxon>
        <taxon>Myxococcota</taxon>
        <taxon>Myxococcia</taxon>
        <taxon>Myxococcales</taxon>
        <taxon>Cystobacterineae</taxon>
        <taxon>Archangiaceae</taxon>
        <taxon>Hyalangium</taxon>
    </lineage>
</organism>
<keyword evidence="11" id="KW-1185">Reference proteome</keyword>
<evidence type="ECO:0000256" key="3">
    <source>
        <dbReference type="ARBA" id="ARBA00022692"/>
    </source>
</evidence>
<feature type="transmembrane region" description="Helical" evidence="8">
    <location>
        <begin position="86"/>
        <end position="104"/>
    </location>
</feature>
<evidence type="ECO:0000256" key="7">
    <source>
        <dbReference type="ARBA" id="ARBA00023136"/>
    </source>
</evidence>
<evidence type="ECO:0000256" key="2">
    <source>
        <dbReference type="ARBA" id="ARBA00009295"/>
    </source>
</evidence>
<comment type="caution">
    <text evidence="10">The sequence shown here is derived from an EMBL/GenBank/DDBJ whole genome shotgun (WGS) entry which is preliminary data.</text>
</comment>
<evidence type="ECO:0000256" key="4">
    <source>
        <dbReference type="ARBA" id="ARBA00022989"/>
    </source>
</evidence>
<keyword evidence="4 8" id="KW-1133">Transmembrane helix</keyword>
<evidence type="ECO:0000259" key="9">
    <source>
        <dbReference type="Pfam" id="PF00487"/>
    </source>
</evidence>
<evidence type="ECO:0000256" key="1">
    <source>
        <dbReference type="ARBA" id="ARBA00004141"/>
    </source>
</evidence>
<keyword evidence="3 8" id="KW-0812">Transmembrane</keyword>
<comment type="subcellular location">
    <subcellularLocation>
        <location evidence="1">Membrane</location>
        <topology evidence="1">Multi-pass membrane protein</topology>
    </subcellularLocation>
</comment>